<dbReference type="Proteomes" id="UP000076744">
    <property type="component" value="Unassembled WGS sequence"/>
</dbReference>
<comment type="caution">
    <text evidence="3">The sequence shown here is derived from an EMBL/GenBank/DDBJ whole genome shotgun (WGS) entry which is preliminary data.</text>
</comment>
<dbReference type="OrthoDB" id="9445845at2759"/>
<reference evidence="3 4" key="1">
    <citation type="journal article" date="2016" name="Genome Biol. Evol.">
        <title>Divergent and convergent evolution of fungal pathogenicity.</title>
        <authorList>
            <person name="Shang Y."/>
            <person name="Xiao G."/>
            <person name="Zheng P."/>
            <person name="Cen K."/>
            <person name="Zhan S."/>
            <person name="Wang C."/>
        </authorList>
    </citation>
    <scope>NUCLEOTIDE SEQUENCE [LARGE SCALE GENOMIC DNA]</scope>
    <source>
        <strain evidence="3 4">ARSEF 2679</strain>
    </source>
</reference>
<evidence type="ECO:0000256" key="1">
    <source>
        <dbReference type="SAM" id="MobiDB-lite"/>
    </source>
</evidence>
<dbReference type="STRING" id="1081104.A0A166VNG9"/>
<evidence type="ECO:0000259" key="2">
    <source>
        <dbReference type="Pfam" id="PF03732"/>
    </source>
</evidence>
<evidence type="ECO:0000313" key="3">
    <source>
        <dbReference type="EMBL" id="OAA33858.1"/>
    </source>
</evidence>
<dbReference type="RefSeq" id="XP_018699155.1">
    <property type="nucleotide sequence ID" value="XM_018853655.1"/>
</dbReference>
<dbReference type="EMBL" id="AZHB01000251">
    <property type="protein sequence ID" value="OAA33858.1"/>
    <property type="molecule type" value="Genomic_DNA"/>
</dbReference>
<proteinExistence type="predicted"/>
<evidence type="ECO:0000313" key="4">
    <source>
        <dbReference type="Proteomes" id="UP000076744"/>
    </source>
</evidence>
<gene>
    <name evidence="3" type="ORF">ISF_10058</name>
</gene>
<dbReference type="Pfam" id="PF03732">
    <property type="entry name" value="Retrotrans_gag"/>
    <property type="match status" value="1"/>
</dbReference>
<sequence length="185" mass="21045">MSNDVNFTGKAVELEHLLTHATVYFLSKPSKFTLEKTKTGFVASKFRGKALDWLTSKLKDTPTFLDEWEPFEDTLRDTFLPSQDTQKQSADLALRSLRQKGSAQQYALEFDKLMVALNYDTASRMVAFRAGLKPEVKKQLVGDSSTTYEELRSTAISYDEELFSLRSQQRRRRGKGPASTNKNTN</sequence>
<organism evidence="3 4">
    <name type="scientific">Cordyceps fumosorosea (strain ARSEF 2679)</name>
    <name type="common">Isaria fumosorosea</name>
    <dbReference type="NCBI Taxonomy" id="1081104"/>
    <lineage>
        <taxon>Eukaryota</taxon>
        <taxon>Fungi</taxon>
        <taxon>Dikarya</taxon>
        <taxon>Ascomycota</taxon>
        <taxon>Pezizomycotina</taxon>
        <taxon>Sordariomycetes</taxon>
        <taxon>Hypocreomycetidae</taxon>
        <taxon>Hypocreales</taxon>
        <taxon>Cordycipitaceae</taxon>
        <taxon>Cordyceps</taxon>
    </lineage>
</organism>
<protein>
    <submittedName>
        <fullName evidence="3">Retrotransposon gag protein</fullName>
    </submittedName>
</protein>
<dbReference type="AlphaFoldDB" id="A0A166VNG9"/>
<accession>A0A166VNG9</accession>
<dbReference type="InterPro" id="IPR005162">
    <property type="entry name" value="Retrotrans_gag_dom"/>
</dbReference>
<feature type="domain" description="Retrotransposon gag" evidence="2">
    <location>
        <begin position="41"/>
        <end position="134"/>
    </location>
</feature>
<dbReference type="GeneID" id="30026350"/>
<name>A0A166VNG9_CORFA</name>
<feature type="region of interest" description="Disordered" evidence="1">
    <location>
        <begin position="166"/>
        <end position="185"/>
    </location>
</feature>
<keyword evidence="4" id="KW-1185">Reference proteome</keyword>